<dbReference type="InterPro" id="IPR013154">
    <property type="entry name" value="ADH-like_N"/>
</dbReference>
<dbReference type="Proteomes" id="UP000321776">
    <property type="component" value="Unassembled WGS sequence"/>
</dbReference>
<sequence>MALAIVIREPGPASVLRPESVAVGETGSGEIRIAHRAVGVNFHDIYVRTGLYRTLPLPGVPGLEAVGVVVQLGRGVEGLEVGDRVAYVCDKYGTYATERVFPSALFVNGPPPTTGGGLACSPLA</sequence>
<evidence type="ECO:0000313" key="4">
    <source>
        <dbReference type="EMBL" id="TXC87434.1"/>
    </source>
</evidence>
<dbReference type="Gene3D" id="3.90.180.10">
    <property type="entry name" value="Medium-chain alcohol dehydrogenases, catalytic domain"/>
    <property type="match status" value="1"/>
</dbReference>
<dbReference type="GO" id="GO:0035925">
    <property type="term" value="F:mRNA 3'-UTR AU-rich region binding"/>
    <property type="evidence" value="ECO:0007669"/>
    <property type="project" value="TreeGrafter"/>
</dbReference>
<dbReference type="GO" id="GO:0003960">
    <property type="term" value="F:quinone reductase (NADPH) activity"/>
    <property type="evidence" value="ECO:0007669"/>
    <property type="project" value="TreeGrafter"/>
</dbReference>
<evidence type="ECO:0000256" key="1">
    <source>
        <dbReference type="ARBA" id="ARBA00022857"/>
    </source>
</evidence>
<dbReference type="Pfam" id="PF08240">
    <property type="entry name" value="ADH_N"/>
    <property type="match status" value="1"/>
</dbReference>
<keyword evidence="1" id="KW-0521">NADP</keyword>
<protein>
    <recommendedName>
        <fullName evidence="3">Alcohol dehydrogenase-like N-terminal domain-containing protein</fullName>
    </recommendedName>
</protein>
<dbReference type="InterPro" id="IPR011032">
    <property type="entry name" value="GroES-like_sf"/>
</dbReference>
<dbReference type="GO" id="GO:0070402">
    <property type="term" value="F:NADPH binding"/>
    <property type="evidence" value="ECO:0007669"/>
    <property type="project" value="TreeGrafter"/>
</dbReference>
<dbReference type="GO" id="GO:0005829">
    <property type="term" value="C:cytosol"/>
    <property type="evidence" value="ECO:0007669"/>
    <property type="project" value="TreeGrafter"/>
</dbReference>
<evidence type="ECO:0000313" key="5">
    <source>
        <dbReference type="Proteomes" id="UP000321776"/>
    </source>
</evidence>
<dbReference type="PANTHER" id="PTHR48106:SF13">
    <property type="entry name" value="QUINONE OXIDOREDUCTASE-RELATED"/>
    <property type="match status" value="1"/>
</dbReference>
<name>A0A5C6VS21_9BURK</name>
<dbReference type="AlphaFoldDB" id="A0A5C6VS21"/>
<organism evidence="4 5">
    <name type="scientific">Paraburkholderia azotifigens</name>
    <dbReference type="NCBI Taxonomy" id="2057004"/>
    <lineage>
        <taxon>Bacteria</taxon>
        <taxon>Pseudomonadati</taxon>
        <taxon>Pseudomonadota</taxon>
        <taxon>Betaproteobacteria</taxon>
        <taxon>Burkholderiales</taxon>
        <taxon>Burkholderiaceae</taxon>
        <taxon>Paraburkholderia</taxon>
    </lineage>
</organism>
<gene>
    <name evidence="4" type="ORF">FRZ40_07545</name>
</gene>
<evidence type="ECO:0000256" key="2">
    <source>
        <dbReference type="ARBA" id="ARBA00023002"/>
    </source>
</evidence>
<proteinExistence type="predicted"/>
<accession>A0A5C6VS21</accession>
<reference evidence="4 5" key="1">
    <citation type="journal article" date="2018" name="Int. J. Syst. Evol. Microbiol.">
        <title>Paraburkholderia azotifigens sp. nov., a nitrogen-fixing bacterium isolated from paddy soil.</title>
        <authorList>
            <person name="Choi G.M."/>
            <person name="Im W.T."/>
        </authorList>
    </citation>
    <scope>NUCLEOTIDE SEQUENCE [LARGE SCALE GENOMIC DNA]</scope>
    <source>
        <strain evidence="4 5">NF 2-5-3</strain>
    </source>
</reference>
<dbReference type="EMBL" id="VOQS01000001">
    <property type="protein sequence ID" value="TXC87434.1"/>
    <property type="molecule type" value="Genomic_DNA"/>
</dbReference>
<evidence type="ECO:0000259" key="3">
    <source>
        <dbReference type="Pfam" id="PF08240"/>
    </source>
</evidence>
<dbReference type="PANTHER" id="PTHR48106">
    <property type="entry name" value="QUINONE OXIDOREDUCTASE PIG3-RELATED"/>
    <property type="match status" value="1"/>
</dbReference>
<keyword evidence="2" id="KW-0560">Oxidoreductase</keyword>
<comment type="caution">
    <text evidence="4">The sequence shown here is derived from an EMBL/GenBank/DDBJ whole genome shotgun (WGS) entry which is preliminary data.</text>
</comment>
<feature type="domain" description="Alcohol dehydrogenase-like N-terminal" evidence="3">
    <location>
        <begin position="27"/>
        <end position="92"/>
    </location>
</feature>
<dbReference type="SUPFAM" id="SSF50129">
    <property type="entry name" value="GroES-like"/>
    <property type="match status" value="1"/>
</dbReference>